<name>A0A179ES15_ENTTH</name>
<dbReference type="NCBIfam" id="TIGR01182">
    <property type="entry name" value="eda"/>
    <property type="match status" value="1"/>
</dbReference>
<comment type="subunit">
    <text evidence="3">Homotrimer.</text>
</comment>
<dbReference type="AlphaFoldDB" id="A0A179ES15"/>
<evidence type="ECO:0000256" key="3">
    <source>
        <dbReference type="ARBA" id="ARBA00011233"/>
    </source>
</evidence>
<sequence length="221" mass="24013">MKMQTIQNEVYQKIEEAKLLPLYTATDLDYLDRLEEILLANQLPLVEVTFRSELAEAAIKQLAKSGKLLVGAGTVRTLAQAKAAVKNGAKFIVSPAVIPEVIEYSLSQGIPVFPGTATPSEIQQAVDYGIHMVKFFPADIYGGLKAIKALSGPFYDVKFLPTGGIDETNVLDYLNYSQVVAVGGSFILSEASLKQDDGVTASQHLNELIETIKEQSFTASR</sequence>
<dbReference type="Pfam" id="PF01081">
    <property type="entry name" value="Aldolase"/>
    <property type="match status" value="1"/>
</dbReference>
<dbReference type="InterPro" id="IPR013785">
    <property type="entry name" value="Aldolase_TIM"/>
</dbReference>
<evidence type="ECO:0000256" key="4">
    <source>
        <dbReference type="ARBA" id="ARBA00023239"/>
    </source>
</evidence>
<keyword evidence="7" id="KW-1185">Reference proteome</keyword>
<proteinExistence type="inferred from homology"/>
<dbReference type="CDD" id="cd00452">
    <property type="entry name" value="KDPG_aldolase"/>
    <property type="match status" value="1"/>
</dbReference>
<gene>
    <name evidence="6" type="ORF">A6E74_04775</name>
</gene>
<comment type="pathway">
    <text evidence="1">Carbohydrate acid metabolism.</text>
</comment>
<reference evidence="6 7" key="1">
    <citation type="submission" date="2016-04" db="EMBL/GenBank/DDBJ databases">
        <title>Draft genome of an Enterococcus thailandicus strain isolated from bovine feces.</title>
        <authorList>
            <person name="Beukers A.G."/>
            <person name="Zaheer R."/>
            <person name="Goji N."/>
            <person name="Cook S.R."/>
            <person name="Amoako K."/>
            <person name="Chaves A.V."/>
            <person name="Ward M.P."/>
            <person name="Mcallister T.A."/>
        </authorList>
    </citation>
    <scope>NUCLEOTIDE SEQUENCE [LARGE SCALE GENOMIC DNA]</scope>
    <source>
        <strain evidence="6 7">F0711D 46</strain>
    </source>
</reference>
<evidence type="ECO:0000256" key="5">
    <source>
        <dbReference type="ARBA" id="ARBA00023277"/>
    </source>
</evidence>
<dbReference type="SUPFAM" id="SSF51569">
    <property type="entry name" value="Aldolase"/>
    <property type="match status" value="1"/>
</dbReference>
<keyword evidence="5" id="KW-0119">Carbohydrate metabolism</keyword>
<evidence type="ECO:0000256" key="1">
    <source>
        <dbReference type="ARBA" id="ARBA00004761"/>
    </source>
</evidence>
<dbReference type="InterPro" id="IPR031338">
    <property type="entry name" value="KDPG/KHG_AS_2"/>
</dbReference>
<protein>
    <submittedName>
        <fullName evidence="6">4-hydroxy-2-oxoglutarate aldolase</fullName>
    </submittedName>
</protein>
<dbReference type="EMBL" id="LWMN01000011">
    <property type="protein sequence ID" value="OAQ56036.1"/>
    <property type="molecule type" value="Genomic_DNA"/>
</dbReference>
<dbReference type="PANTHER" id="PTHR30246">
    <property type="entry name" value="2-KETO-3-DEOXY-6-PHOSPHOGLUCONATE ALDOLASE"/>
    <property type="match status" value="1"/>
</dbReference>
<evidence type="ECO:0000256" key="2">
    <source>
        <dbReference type="ARBA" id="ARBA00006906"/>
    </source>
</evidence>
<dbReference type="PANTHER" id="PTHR30246:SF1">
    <property type="entry name" value="2-DEHYDRO-3-DEOXY-6-PHOSPHOGALACTONATE ALDOLASE-RELATED"/>
    <property type="match status" value="1"/>
</dbReference>
<evidence type="ECO:0000313" key="7">
    <source>
        <dbReference type="Proteomes" id="UP000078516"/>
    </source>
</evidence>
<dbReference type="PROSITE" id="PS00160">
    <property type="entry name" value="ALDOLASE_KDPG_KHG_2"/>
    <property type="match status" value="1"/>
</dbReference>
<accession>A0A179ES15</accession>
<comment type="caution">
    <text evidence="6">The sequence shown here is derived from an EMBL/GenBank/DDBJ whole genome shotgun (WGS) entry which is preliminary data.</text>
</comment>
<organism evidence="6 7">
    <name type="scientific">Enterococcus thailandicus</name>
    <dbReference type="NCBI Taxonomy" id="417368"/>
    <lineage>
        <taxon>Bacteria</taxon>
        <taxon>Bacillati</taxon>
        <taxon>Bacillota</taxon>
        <taxon>Bacilli</taxon>
        <taxon>Lactobacillales</taxon>
        <taxon>Enterococcaceae</taxon>
        <taxon>Enterococcus</taxon>
    </lineage>
</organism>
<dbReference type="InterPro" id="IPR000887">
    <property type="entry name" value="Aldlse_KDPG_KHG"/>
</dbReference>
<comment type="similarity">
    <text evidence="2">Belongs to the KHG/KDPG aldolase family.</text>
</comment>
<evidence type="ECO:0000313" key="6">
    <source>
        <dbReference type="EMBL" id="OAQ56036.1"/>
    </source>
</evidence>
<keyword evidence="4" id="KW-0456">Lyase</keyword>
<dbReference type="Gene3D" id="3.20.20.70">
    <property type="entry name" value="Aldolase class I"/>
    <property type="match status" value="1"/>
</dbReference>
<dbReference type="Proteomes" id="UP000078516">
    <property type="component" value="Unassembled WGS sequence"/>
</dbReference>
<dbReference type="GO" id="GO:0016829">
    <property type="term" value="F:lyase activity"/>
    <property type="evidence" value="ECO:0007669"/>
    <property type="project" value="UniProtKB-KW"/>
</dbReference>